<proteinExistence type="predicted"/>
<accession>A0A4S8LU36</accession>
<sequence>MKAFVNKIPTPYFLSAKKKAGWRPTQKTIWMIDVWSVHRSKVFHEWMKANHPTIILDYVPSGCTSKAQLCDVGMQQPIKLSAKKLYHEDIVNKVLQQINNKAKMVTFDVVL</sequence>
<evidence type="ECO:0000313" key="2">
    <source>
        <dbReference type="Proteomes" id="UP000297245"/>
    </source>
</evidence>
<dbReference type="EMBL" id="ML179259">
    <property type="protein sequence ID" value="THU93079.1"/>
    <property type="molecule type" value="Genomic_DNA"/>
</dbReference>
<organism evidence="1 2">
    <name type="scientific">Dendrothele bispora (strain CBS 962.96)</name>
    <dbReference type="NCBI Taxonomy" id="1314807"/>
    <lineage>
        <taxon>Eukaryota</taxon>
        <taxon>Fungi</taxon>
        <taxon>Dikarya</taxon>
        <taxon>Basidiomycota</taxon>
        <taxon>Agaricomycotina</taxon>
        <taxon>Agaricomycetes</taxon>
        <taxon>Agaricomycetidae</taxon>
        <taxon>Agaricales</taxon>
        <taxon>Agaricales incertae sedis</taxon>
        <taxon>Dendrothele</taxon>
    </lineage>
</organism>
<dbReference type="OrthoDB" id="3257623at2759"/>
<dbReference type="Proteomes" id="UP000297245">
    <property type="component" value="Unassembled WGS sequence"/>
</dbReference>
<gene>
    <name evidence="1" type="ORF">K435DRAFT_670832</name>
</gene>
<protein>
    <recommendedName>
        <fullName evidence="3">DDE-1 domain-containing protein</fullName>
    </recommendedName>
</protein>
<reference evidence="1 2" key="1">
    <citation type="journal article" date="2019" name="Nat. Ecol. Evol.">
        <title>Megaphylogeny resolves global patterns of mushroom evolution.</title>
        <authorList>
            <person name="Varga T."/>
            <person name="Krizsan K."/>
            <person name="Foldi C."/>
            <person name="Dima B."/>
            <person name="Sanchez-Garcia M."/>
            <person name="Sanchez-Ramirez S."/>
            <person name="Szollosi G.J."/>
            <person name="Szarkandi J.G."/>
            <person name="Papp V."/>
            <person name="Albert L."/>
            <person name="Andreopoulos W."/>
            <person name="Angelini C."/>
            <person name="Antonin V."/>
            <person name="Barry K.W."/>
            <person name="Bougher N.L."/>
            <person name="Buchanan P."/>
            <person name="Buyck B."/>
            <person name="Bense V."/>
            <person name="Catcheside P."/>
            <person name="Chovatia M."/>
            <person name="Cooper J."/>
            <person name="Damon W."/>
            <person name="Desjardin D."/>
            <person name="Finy P."/>
            <person name="Geml J."/>
            <person name="Haridas S."/>
            <person name="Hughes K."/>
            <person name="Justo A."/>
            <person name="Karasinski D."/>
            <person name="Kautmanova I."/>
            <person name="Kiss B."/>
            <person name="Kocsube S."/>
            <person name="Kotiranta H."/>
            <person name="LaButti K.M."/>
            <person name="Lechner B.E."/>
            <person name="Liimatainen K."/>
            <person name="Lipzen A."/>
            <person name="Lukacs Z."/>
            <person name="Mihaltcheva S."/>
            <person name="Morgado L.N."/>
            <person name="Niskanen T."/>
            <person name="Noordeloos M.E."/>
            <person name="Ohm R.A."/>
            <person name="Ortiz-Santana B."/>
            <person name="Ovrebo C."/>
            <person name="Racz N."/>
            <person name="Riley R."/>
            <person name="Savchenko A."/>
            <person name="Shiryaev A."/>
            <person name="Soop K."/>
            <person name="Spirin V."/>
            <person name="Szebenyi C."/>
            <person name="Tomsovsky M."/>
            <person name="Tulloss R.E."/>
            <person name="Uehling J."/>
            <person name="Grigoriev I.V."/>
            <person name="Vagvolgyi C."/>
            <person name="Papp T."/>
            <person name="Martin F.M."/>
            <person name="Miettinen O."/>
            <person name="Hibbett D.S."/>
            <person name="Nagy L.G."/>
        </authorList>
    </citation>
    <scope>NUCLEOTIDE SEQUENCE [LARGE SCALE GENOMIC DNA]</scope>
    <source>
        <strain evidence="1 2">CBS 962.96</strain>
    </source>
</reference>
<keyword evidence="2" id="KW-1185">Reference proteome</keyword>
<name>A0A4S8LU36_DENBC</name>
<evidence type="ECO:0000313" key="1">
    <source>
        <dbReference type="EMBL" id="THU93079.1"/>
    </source>
</evidence>
<dbReference type="AlphaFoldDB" id="A0A4S8LU36"/>
<evidence type="ECO:0008006" key="3">
    <source>
        <dbReference type="Google" id="ProtNLM"/>
    </source>
</evidence>